<sequence length="157" mass="17577">ETKHPFEVITDYKNLQCLRDAKRLNSRQARWSLFFTRFNFTLTYRPGHKDTKADTLSRIDSPDPPTKQLEPVLPPAGICVLTVMTIKTVGASICHGPSTPRILSTKNPLVSHHSSAHSVSIHLYSHGRGNCHLPPLSALQEAESPLCWSIPHHKVDK</sequence>
<protein>
    <recommendedName>
        <fullName evidence="7">Reverse transcriptase RNase H-like domain-containing protein</fullName>
    </recommendedName>
</protein>
<dbReference type="EMBL" id="JAMKFB020000718">
    <property type="protein sequence ID" value="KAL0147919.1"/>
    <property type="molecule type" value="Genomic_DNA"/>
</dbReference>
<keyword evidence="1" id="KW-0808">Transferase</keyword>
<keyword evidence="6" id="KW-0695">RNA-directed DNA polymerase</keyword>
<dbReference type="Proteomes" id="UP001529510">
    <property type="component" value="Unassembled WGS sequence"/>
</dbReference>
<name>A0ABD0MDV9_CIRMR</name>
<evidence type="ECO:0000256" key="6">
    <source>
        <dbReference type="ARBA" id="ARBA00022918"/>
    </source>
</evidence>
<keyword evidence="4" id="KW-0255">Endonuclease</keyword>
<gene>
    <name evidence="8" type="ORF">M9458_056796</name>
</gene>
<proteinExistence type="predicted"/>
<dbReference type="GO" id="GO:0004519">
    <property type="term" value="F:endonuclease activity"/>
    <property type="evidence" value="ECO:0007669"/>
    <property type="project" value="UniProtKB-KW"/>
</dbReference>
<dbReference type="InterPro" id="IPR041373">
    <property type="entry name" value="RT_RNaseH"/>
</dbReference>
<evidence type="ECO:0000313" key="9">
    <source>
        <dbReference type="Proteomes" id="UP001529510"/>
    </source>
</evidence>
<keyword evidence="3" id="KW-0540">Nuclease</keyword>
<dbReference type="InterPro" id="IPR043502">
    <property type="entry name" value="DNA/RNA_pol_sf"/>
</dbReference>
<keyword evidence="5" id="KW-0378">Hydrolase</keyword>
<keyword evidence="9" id="KW-1185">Reference proteome</keyword>
<evidence type="ECO:0000256" key="2">
    <source>
        <dbReference type="ARBA" id="ARBA00022695"/>
    </source>
</evidence>
<keyword evidence="2" id="KW-0548">Nucleotidyltransferase</keyword>
<organism evidence="8 9">
    <name type="scientific">Cirrhinus mrigala</name>
    <name type="common">Mrigala</name>
    <dbReference type="NCBI Taxonomy" id="683832"/>
    <lineage>
        <taxon>Eukaryota</taxon>
        <taxon>Metazoa</taxon>
        <taxon>Chordata</taxon>
        <taxon>Craniata</taxon>
        <taxon>Vertebrata</taxon>
        <taxon>Euteleostomi</taxon>
        <taxon>Actinopterygii</taxon>
        <taxon>Neopterygii</taxon>
        <taxon>Teleostei</taxon>
        <taxon>Ostariophysi</taxon>
        <taxon>Cypriniformes</taxon>
        <taxon>Cyprinidae</taxon>
        <taxon>Labeoninae</taxon>
        <taxon>Labeonini</taxon>
        <taxon>Cirrhinus</taxon>
    </lineage>
</organism>
<dbReference type="SUPFAM" id="SSF56672">
    <property type="entry name" value="DNA/RNA polymerases"/>
    <property type="match status" value="1"/>
</dbReference>
<evidence type="ECO:0000256" key="3">
    <source>
        <dbReference type="ARBA" id="ARBA00022722"/>
    </source>
</evidence>
<dbReference type="Pfam" id="PF17917">
    <property type="entry name" value="RT_RNaseH"/>
    <property type="match status" value="1"/>
</dbReference>
<evidence type="ECO:0000259" key="7">
    <source>
        <dbReference type="Pfam" id="PF17917"/>
    </source>
</evidence>
<evidence type="ECO:0000313" key="8">
    <source>
        <dbReference type="EMBL" id="KAL0147919.1"/>
    </source>
</evidence>
<evidence type="ECO:0000256" key="4">
    <source>
        <dbReference type="ARBA" id="ARBA00022759"/>
    </source>
</evidence>
<dbReference type="GO" id="GO:0003964">
    <property type="term" value="F:RNA-directed DNA polymerase activity"/>
    <property type="evidence" value="ECO:0007669"/>
    <property type="project" value="UniProtKB-KW"/>
</dbReference>
<feature type="non-terminal residue" evidence="8">
    <location>
        <position position="1"/>
    </location>
</feature>
<dbReference type="AlphaFoldDB" id="A0ABD0MDV9"/>
<feature type="domain" description="Reverse transcriptase RNase H-like" evidence="7">
    <location>
        <begin position="3"/>
        <end position="38"/>
    </location>
</feature>
<dbReference type="GO" id="GO:0016787">
    <property type="term" value="F:hydrolase activity"/>
    <property type="evidence" value="ECO:0007669"/>
    <property type="project" value="UniProtKB-KW"/>
</dbReference>
<evidence type="ECO:0000256" key="1">
    <source>
        <dbReference type="ARBA" id="ARBA00022679"/>
    </source>
</evidence>
<comment type="caution">
    <text evidence="8">The sequence shown here is derived from an EMBL/GenBank/DDBJ whole genome shotgun (WGS) entry which is preliminary data.</text>
</comment>
<evidence type="ECO:0000256" key="5">
    <source>
        <dbReference type="ARBA" id="ARBA00022801"/>
    </source>
</evidence>
<accession>A0ABD0MDV9</accession>
<reference evidence="8 9" key="1">
    <citation type="submission" date="2024-05" db="EMBL/GenBank/DDBJ databases">
        <title>Genome sequencing and assembly of Indian major carp, Cirrhinus mrigala (Hamilton, 1822).</title>
        <authorList>
            <person name="Mohindra V."/>
            <person name="Chowdhury L.M."/>
            <person name="Lal K."/>
            <person name="Jena J.K."/>
        </authorList>
    </citation>
    <scope>NUCLEOTIDE SEQUENCE [LARGE SCALE GENOMIC DNA]</scope>
    <source>
        <strain evidence="8">CM1030</strain>
        <tissue evidence="8">Blood</tissue>
    </source>
</reference>